<dbReference type="EMBL" id="WSFT01000013">
    <property type="protein sequence ID" value="MBS4537127.1"/>
    <property type="molecule type" value="Genomic_DNA"/>
</dbReference>
<evidence type="ECO:0000313" key="2">
    <source>
        <dbReference type="Proteomes" id="UP000724672"/>
    </source>
</evidence>
<sequence>MFREMRRKDKQLQHQEAISILEECNYGVLSVTGENGYPYGVPMNYIYYKDSLYLHCAEDGYKLDNISQNNKVSFCVVGDSKVISEKFTTNYKSVIVFGKIEKADVDEKKEVLVEFISKFAKSYMTKGKKYVSKSYGDTTVLRIEIEYLTGKGNK</sequence>
<dbReference type="Pfam" id="PF12900">
    <property type="entry name" value="Pyridox_ox_2"/>
    <property type="match status" value="1"/>
</dbReference>
<dbReference type="InterPro" id="IPR024747">
    <property type="entry name" value="Pyridox_Oxase-rel"/>
</dbReference>
<comment type="caution">
    <text evidence="1">The sequence shown here is derived from an EMBL/GenBank/DDBJ whole genome shotgun (WGS) entry which is preliminary data.</text>
</comment>
<dbReference type="PANTHER" id="PTHR34071:SF2">
    <property type="entry name" value="FLAVIN-NUCLEOTIDE-BINDING PROTEIN"/>
    <property type="match status" value="1"/>
</dbReference>
<organism evidence="1 2">
    <name type="scientific">Anaeromonas frigoriresistens</name>
    <dbReference type="NCBI Taxonomy" id="2683708"/>
    <lineage>
        <taxon>Bacteria</taxon>
        <taxon>Bacillati</taxon>
        <taxon>Bacillota</taxon>
        <taxon>Tissierellia</taxon>
        <taxon>Tissierellales</taxon>
        <taxon>Thermohalobacteraceae</taxon>
        <taxon>Anaeromonas</taxon>
    </lineage>
</organism>
<dbReference type="RefSeq" id="WP_203365059.1">
    <property type="nucleotide sequence ID" value="NZ_WSFT01000013.1"/>
</dbReference>
<evidence type="ECO:0000313" key="1">
    <source>
        <dbReference type="EMBL" id="MBS4537127.1"/>
    </source>
</evidence>
<dbReference type="Proteomes" id="UP000724672">
    <property type="component" value="Unassembled WGS sequence"/>
</dbReference>
<proteinExistence type="predicted"/>
<accession>A0A942Z626</accession>
<dbReference type="Gene3D" id="2.30.110.10">
    <property type="entry name" value="Electron Transport, Fmn-binding Protein, Chain A"/>
    <property type="match status" value="1"/>
</dbReference>
<dbReference type="PANTHER" id="PTHR34071">
    <property type="entry name" value="5-NITROIMIDAZOLE ANTIBIOTICS RESISTANCE PROTEIN, NIMA-FAMILY-RELATED PROTEIN-RELATED"/>
    <property type="match status" value="1"/>
</dbReference>
<dbReference type="InterPro" id="IPR012349">
    <property type="entry name" value="Split_barrel_FMN-bd"/>
</dbReference>
<dbReference type="SUPFAM" id="SSF50475">
    <property type="entry name" value="FMN-binding split barrel"/>
    <property type="match status" value="1"/>
</dbReference>
<protein>
    <submittedName>
        <fullName evidence="1">Pyridoxamine 5'-phosphate oxidase family protein</fullName>
    </submittedName>
</protein>
<reference evidence="1" key="1">
    <citation type="submission" date="2019-12" db="EMBL/GenBank/DDBJ databases">
        <title>Clostridiaceae gen. nov. sp. nov., isolated from sediment in Xinjiang, China.</title>
        <authorList>
            <person name="Zhang R."/>
        </authorList>
    </citation>
    <scope>NUCLEOTIDE SEQUENCE</scope>
    <source>
        <strain evidence="1">D2Q-11</strain>
    </source>
</reference>
<dbReference type="AlphaFoldDB" id="A0A942Z626"/>
<gene>
    <name evidence="1" type="ORF">GOQ27_01555</name>
</gene>
<keyword evidence="2" id="KW-1185">Reference proteome</keyword>
<name>A0A942Z626_9FIRM</name>